<keyword evidence="7" id="KW-1185">Reference proteome</keyword>
<evidence type="ECO:0000259" key="4">
    <source>
        <dbReference type="PROSITE" id="PS50110"/>
    </source>
</evidence>
<proteinExistence type="predicted"/>
<keyword evidence="1 3" id="KW-0238">DNA-binding</keyword>
<dbReference type="CDD" id="cd17620">
    <property type="entry name" value="REC_OmpR_KdpE-like"/>
    <property type="match status" value="1"/>
</dbReference>
<dbReference type="Proteomes" id="UP001597542">
    <property type="component" value="Unassembled WGS sequence"/>
</dbReference>
<dbReference type="PANTHER" id="PTHR48111">
    <property type="entry name" value="REGULATOR OF RPOS"/>
    <property type="match status" value="1"/>
</dbReference>
<sequence>MTADPTATVLVVDDEPQIVRALRINLNARGYKVITAHDGTAALKAVAETKPDVVVLDLGLPDLDGTEVIAGLRGWTTVPIIVLSARGDSADKVQALDAGADDYVTKPFGMDELLARLRAAVRRSSVVGTDGAEAVVDTGSFTIDLAAKKVLREGREVHLTKTEWGVLELLVRNRGRLVAQKQLLHEVWGPSYETESHYLRVYLAQLRRKLEPEPSRPRHLLTEPGMGYRFEA</sequence>
<dbReference type="PROSITE" id="PS50110">
    <property type="entry name" value="RESPONSE_REGULATORY"/>
    <property type="match status" value="1"/>
</dbReference>
<dbReference type="Gene3D" id="3.40.50.2300">
    <property type="match status" value="1"/>
</dbReference>
<reference evidence="7" key="1">
    <citation type="journal article" date="2019" name="Int. J. Syst. Evol. Microbiol.">
        <title>The Global Catalogue of Microorganisms (GCM) 10K type strain sequencing project: providing services to taxonomists for standard genome sequencing and annotation.</title>
        <authorList>
            <consortium name="The Broad Institute Genomics Platform"/>
            <consortium name="The Broad Institute Genome Sequencing Center for Infectious Disease"/>
            <person name="Wu L."/>
            <person name="Ma J."/>
        </authorList>
    </citation>
    <scope>NUCLEOTIDE SEQUENCE [LARGE SCALE GENOMIC DNA]</scope>
    <source>
        <strain evidence="7">CGMCC 4.7638</strain>
    </source>
</reference>
<dbReference type="Gene3D" id="1.10.10.10">
    <property type="entry name" value="Winged helix-like DNA-binding domain superfamily/Winged helix DNA-binding domain"/>
    <property type="match status" value="1"/>
</dbReference>
<comment type="caution">
    <text evidence="6">The sequence shown here is derived from an EMBL/GenBank/DDBJ whole genome shotgun (WGS) entry which is preliminary data.</text>
</comment>
<organism evidence="6 7">
    <name type="scientific">Amycolatopsis albidoflavus</name>
    <dbReference type="NCBI Taxonomy" id="102226"/>
    <lineage>
        <taxon>Bacteria</taxon>
        <taxon>Bacillati</taxon>
        <taxon>Actinomycetota</taxon>
        <taxon>Actinomycetes</taxon>
        <taxon>Pseudonocardiales</taxon>
        <taxon>Pseudonocardiaceae</taxon>
        <taxon>Amycolatopsis</taxon>
    </lineage>
</organism>
<dbReference type="CDD" id="cd00383">
    <property type="entry name" value="trans_reg_C"/>
    <property type="match status" value="1"/>
</dbReference>
<evidence type="ECO:0000256" key="1">
    <source>
        <dbReference type="ARBA" id="ARBA00023125"/>
    </source>
</evidence>
<feature type="domain" description="OmpR/PhoB-type" evidence="5">
    <location>
        <begin position="133"/>
        <end position="232"/>
    </location>
</feature>
<feature type="DNA-binding region" description="OmpR/PhoB-type" evidence="3">
    <location>
        <begin position="133"/>
        <end position="232"/>
    </location>
</feature>
<name>A0ABW5HUT2_9PSEU</name>
<dbReference type="InterPro" id="IPR039420">
    <property type="entry name" value="WalR-like"/>
</dbReference>
<evidence type="ECO:0000259" key="5">
    <source>
        <dbReference type="PROSITE" id="PS51755"/>
    </source>
</evidence>
<dbReference type="Pfam" id="PF00072">
    <property type="entry name" value="Response_reg"/>
    <property type="match status" value="1"/>
</dbReference>
<dbReference type="EMBL" id="JBHUKQ010000009">
    <property type="protein sequence ID" value="MFD2480739.1"/>
    <property type="molecule type" value="Genomic_DNA"/>
</dbReference>
<evidence type="ECO:0000256" key="3">
    <source>
        <dbReference type="PROSITE-ProRule" id="PRU01091"/>
    </source>
</evidence>
<dbReference type="InterPro" id="IPR011006">
    <property type="entry name" value="CheY-like_superfamily"/>
</dbReference>
<evidence type="ECO:0000313" key="7">
    <source>
        <dbReference type="Proteomes" id="UP001597542"/>
    </source>
</evidence>
<gene>
    <name evidence="6" type="ORF">ACFSUT_10680</name>
</gene>
<dbReference type="PANTHER" id="PTHR48111:SF50">
    <property type="entry name" value="KDP OPERON TRANSCRIPTIONAL REGULATORY PROTEIN KDPE"/>
    <property type="match status" value="1"/>
</dbReference>
<evidence type="ECO:0000313" key="6">
    <source>
        <dbReference type="EMBL" id="MFD2480739.1"/>
    </source>
</evidence>
<keyword evidence="2" id="KW-0597">Phosphoprotein</keyword>
<dbReference type="PROSITE" id="PS51755">
    <property type="entry name" value="OMPR_PHOB"/>
    <property type="match status" value="1"/>
</dbReference>
<feature type="modified residue" description="4-aspartylphosphate" evidence="2">
    <location>
        <position position="57"/>
    </location>
</feature>
<accession>A0ABW5HUT2</accession>
<dbReference type="SUPFAM" id="SSF52172">
    <property type="entry name" value="CheY-like"/>
    <property type="match status" value="1"/>
</dbReference>
<dbReference type="SMART" id="SM00448">
    <property type="entry name" value="REC"/>
    <property type="match status" value="1"/>
</dbReference>
<evidence type="ECO:0000256" key="2">
    <source>
        <dbReference type="PROSITE-ProRule" id="PRU00169"/>
    </source>
</evidence>
<dbReference type="RefSeq" id="WP_344285960.1">
    <property type="nucleotide sequence ID" value="NZ_BAAAHV010000023.1"/>
</dbReference>
<dbReference type="SMART" id="SM00862">
    <property type="entry name" value="Trans_reg_C"/>
    <property type="match status" value="1"/>
</dbReference>
<dbReference type="InterPro" id="IPR036388">
    <property type="entry name" value="WH-like_DNA-bd_sf"/>
</dbReference>
<protein>
    <submittedName>
        <fullName evidence="6">Response regulator</fullName>
    </submittedName>
</protein>
<dbReference type="InterPro" id="IPR001789">
    <property type="entry name" value="Sig_transdc_resp-reg_receiver"/>
</dbReference>
<dbReference type="Pfam" id="PF00486">
    <property type="entry name" value="Trans_reg_C"/>
    <property type="match status" value="1"/>
</dbReference>
<feature type="domain" description="Response regulatory" evidence="4">
    <location>
        <begin position="8"/>
        <end position="121"/>
    </location>
</feature>
<dbReference type="InterPro" id="IPR001867">
    <property type="entry name" value="OmpR/PhoB-type_DNA-bd"/>
</dbReference>
<dbReference type="Gene3D" id="6.10.250.690">
    <property type="match status" value="1"/>
</dbReference>